<comment type="caution">
    <text evidence="1">The sequence shown here is derived from an EMBL/GenBank/DDBJ whole genome shotgun (WGS) entry which is preliminary data.</text>
</comment>
<dbReference type="EMBL" id="VSSQ01072432">
    <property type="protein sequence ID" value="MPN23819.1"/>
    <property type="molecule type" value="Genomic_DNA"/>
</dbReference>
<sequence>MEWNVAGVDLDDVVDEQHLDDAQDVDRAGRMLGEHQRIHGEVPGVFGAVLAP</sequence>
<proteinExistence type="predicted"/>
<gene>
    <name evidence="1" type="ORF">SDC9_171212</name>
</gene>
<name>A0A645GDH6_9ZZZZ</name>
<protein>
    <submittedName>
        <fullName evidence="1">Uncharacterized protein</fullName>
    </submittedName>
</protein>
<organism evidence="1">
    <name type="scientific">bioreactor metagenome</name>
    <dbReference type="NCBI Taxonomy" id="1076179"/>
    <lineage>
        <taxon>unclassified sequences</taxon>
        <taxon>metagenomes</taxon>
        <taxon>ecological metagenomes</taxon>
    </lineage>
</organism>
<accession>A0A645GDH6</accession>
<reference evidence="1" key="1">
    <citation type="submission" date="2019-08" db="EMBL/GenBank/DDBJ databases">
        <authorList>
            <person name="Kucharzyk K."/>
            <person name="Murdoch R.W."/>
            <person name="Higgins S."/>
            <person name="Loffler F."/>
        </authorList>
    </citation>
    <scope>NUCLEOTIDE SEQUENCE</scope>
</reference>
<dbReference type="AlphaFoldDB" id="A0A645GDH6"/>
<evidence type="ECO:0000313" key="1">
    <source>
        <dbReference type="EMBL" id="MPN23819.1"/>
    </source>
</evidence>